<organism evidence="1 2">
    <name type="scientific">Candidatus Acidiferrum panamense</name>
    <dbReference type="NCBI Taxonomy" id="2741543"/>
    <lineage>
        <taxon>Bacteria</taxon>
        <taxon>Pseudomonadati</taxon>
        <taxon>Acidobacteriota</taxon>
        <taxon>Terriglobia</taxon>
        <taxon>Candidatus Acidiferrales</taxon>
        <taxon>Candidatus Acidiferrum</taxon>
    </lineage>
</organism>
<accession>A0A7V8SXU8</accession>
<dbReference type="Proteomes" id="UP000567293">
    <property type="component" value="Unassembled WGS sequence"/>
</dbReference>
<reference evidence="1" key="1">
    <citation type="submission" date="2020-06" db="EMBL/GenBank/DDBJ databases">
        <title>Legume-microbial interactions unlock mineral nutrients during tropical forest succession.</title>
        <authorList>
            <person name="Epihov D.Z."/>
        </authorList>
    </citation>
    <scope>NUCLEOTIDE SEQUENCE [LARGE SCALE GENOMIC DNA]</scope>
    <source>
        <strain evidence="1">Pan2503</strain>
    </source>
</reference>
<gene>
    <name evidence="1" type="ORF">HRJ53_13670</name>
</gene>
<evidence type="ECO:0000313" key="1">
    <source>
        <dbReference type="EMBL" id="MBA0086042.1"/>
    </source>
</evidence>
<dbReference type="AlphaFoldDB" id="A0A7V8SXU8"/>
<sequence length="112" mass="11998">MLSGEPSGASRPVSLPILVYRVFPDGREELVRGLRFRGLNARSLRDVVAAGDDAAVFDFLDNQAPFDLMGGAGYVSNASVVAPSLLIDDLELHPLEDELPKLPVVPAPELSQ</sequence>
<proteinExistence type="predicted"/>
<name>A0A7V8SXU8_9BACT</name>
<protein>
    <submittedName>
        <fullName evidence="1">Uncharacterized protein</fullName>
    </submittedName>
</protein>
<dbReference type="EMBL" id="JACDQQ010001324">
    <property type="protein sequence ID" value="MBA0086042.1"/>
    <property type="molecule type" value="Genomic_DNA"/>
</dbReference>
<comment type="caution">
    <text evidence="1">The sequence shown here is derived from an EMBL/GenBank/DDBJ whole genome shotgun (WGS) entry which is preliminary data.</text>
</comment>
<evidence type="ECO:0000313" key="2">
    <source>
        <dbReference type="Proteomes" id="UP000567293"/>
    </source>
</evidence>
<keyword evidence="2" id="KW-1185">Reference proteome</keyword>